<proteinExistence type="predicted"/>
<dbReference type="Proteomes" id="UP001151760">
    <property type="component" value="Unassembled WGS sequence"/>
</dbReference>
<dbReference type="EMBL" id="BQNB010013745">
    <property type="protein sequence ID" value="GJT19772.1"/>
    <property type="molecule type" value="Genomic_DNA"/>
</dbReference>
<name>A0ABQ5C0Y8_9ASTR</name>
<organism evidence="1 2">
    <name type="scientific">Tanacetum coccineum</name>
    <dbReference type="NCBI Taxonomy" id="301880"/>
    <lineage>
        <taxon>Eukaryota</taxon>
        <taxon>Viridiplantae</taxon>
        <taxon>Streptophyta</taxon>
        <taxon>Embryophyta</taxon>
        <taxon>Tracheophyta</taxon>
        <taxon>Spermatophyta</taxon>
        <taxon>Magnoliopsida</taxon>
        <taxon>eudicotyledons</taxon>
        <taxon>Gunneridae</taxon>
        <taxon>Pentapetalae</taxon>
        <taxon>asterids</taxon>
        <taxon>campanulids</taxon>
        <taxon>Asterales</taxon>
        <taxon>Asteraceae</taxon>
        <taxon>Asteroideae</taxon>
        <taxon>Anthemideae</taxon>
        <taxon>Anthemidinae</taxon>
        <taxon>Tanacetum</taxon>
    </lineage>
</organism>
<protein>
    <submittedName>
        <fullName evidence="1">Uncharacterized protein</fullName>
    </submittedName>
</protein>
<reference evidence="1" key="1">
    <citation type="journal article" date="2022" name="Int. J. Mol. Sci.">
        <title>Draft Genome of Tanacetum Coccineum: Genomic Comparison of Closely Related Tanacetum-Family Plants.</title>
        <authorList>
            <person name="Yamashiro T."/>
            <person name="Shiraishi A."/>
            <person name="Nakayama K."/>
            <person name="Satake H."/>
        </authorList>
    </citation>
    <scope>NUCLEOTIDE SEQUENCE</scope>
</reference>
<keyword evidence="2" id="KW-1185">Reference proteome</keyword>
<evidence type="ECO:0000313" key="2">
    <source>
        <dbReference type="Proteomes" id="UP001151760"/>
    </source>
</evidence>
<sequence length="72" mass="8291">MVRRSASLSLSEIQLDHEKVDRLVVKVVHGCRMVVKEIEDGFVKEIDLEWWFAQDIDDGGEEDEEDEDGSEV</sequence>
<evidence type="ECO:0000313" key="1">
    <source>
        <dbReference type="EMBL" id="GJT19772.1"/>
    </source>
</evidence>
<accession>A0ABQ5C0Y8</accession>
<gene>
    <name evidence="1" type="ORF">Tco_0878478</name>
</gene>
<reference evidence="1" key="2">
    <citation type="submission" date="2022-01" db="EMBL/GenBank/DDBJ databases">
        <authorList>
            <person name="Yamashiro T."/>
            <person name="Shiraishi A."/>
            <person name="Satake H."/>
            <person name="Nakayama K."/>
        </authorList>
    </citation>
    <scope>NUCLEOTIDE SEQUENCE</scope>
</reference>
<comment type="caution">
    <text evidence="1">The sequence shown here is derived from an EMBL/GenBank/DDBJ whole genome shotgun (WGS) entry which is preliminary data.</text>
</comment>